<evidence type="ECO:0000313" key="1">
    <source>
        <dbReference type="EMBL" id="QKY78991.1"/>
    </source>
</evidence>
<keyword evidence="2" id="KW-1185">Reference proteome</keyword>
<organism evidence="1 2">
    <name type="scientific">Arthrobacter phage Jinkies</name>
    <dbReference type="NCBI Taxonomy" id="2743903"/>
    <lineage>
        <taxon>Viruses</taxon>
        <taxon>Duplodnaviria</taxon>
        <taxon>Heunggongvirae</taxon>
        <taxon>Uroviricota</taxon>
        <taxon>Caudoviricetes</taxon>
        <taxon>Berryhillviridae</taxon>
        <taxon>Jinkiesvirus</taxon>
        <taxon>Jinkiesvirus jinkies</taxon>
    </lineage>
</organism>
<evidence type="ECO:0000313" key="2">
    <source>
        <dbReference type="Proteomes" id="UP000594363"/>
    </source>
</evidence>
<dbReference type="Proteomes" id="UP000594363">
    <property type="component" value="Segment"/>
</dbReference>
<name>A0A7S5WT23_9CAUD</name>
<protein>
    <submittedName>
        <fullName evidence="1">Uncharacterized protein</fullName>
    </submittedName>
</protein>
<dbReference type="EMBL" id="MT498043">
    <property type="protein sequence ID" value="QKY78991.1"/>
    <property type="molecule type" value="Genomic_DNA"/>
</dbReference>
<accession>A0A7S5WT23</accession>
<proteinExistence type="predicted"/>
<gene>
    <name evidence="1" type="primary">43</name>
    <name evidence="1" type="ORF">Jinkies_43</name>
</gene>
<sequence length="82" mass="9111">MTFRPRNNYTPGQPLPTPLHAVGRPVTFYHADLIEAGQISQVEHGPDGDLIYSVRVISGGTFRYVRLGDLNNPQPNTFTYAP</sequence>
<reference evidence="1 2" key="1">
    <citation type="submission" date="2020-05" db="EMBL/GenBank/DDBJ databases">
        <authorList>
            <person name="Bohanan V.A."/>
            <person name="Brazelton B.R."/>
            <person name="Coffey L.M."/>
            <person name="Donovan A.R."/>
            <person name="Gales A.C."/>
            <person name="Glasscock A.J."/>
            <person name="Grill M."/>
            <person name="Harper M.C."/>
            <person name="Hollowell C.E."/>
            <person name="Liu T.Y."/>
            <person name="Mansour C."/>
            <person name="McDowell A.D."/>
            <person name="Miller T.E."/>
            <person name="Nash A.G."/>
            <person name="Seo J."/>
            <person name="Sherman Z.A."/>
            <person name="Albert R.M."/>
            <person name="Ayala A."/>
            <person name="Monti D.L."/>
            <person name="Garlena R.A."/>
            <person name="Russell D.A."/>
            <person name="Pope W.H."/>
            <person name="Jacobs-Sera D."/>
            <person name="Hatfull G.F."/>
        </authorList>
    </citation>
    <scope>NUCLEOTIDE SEQUENCE [LARGE SCALE GENOMIC DNA]</scope>
</reference>